<dbReference type="FunFam" id="3.40.50.720:FF:000003">
    <property type="entry name" value="S-(hydroxymethyl)glutathione dehydrogenase"/>
    <property type="match status" value="1"/>
</dbReference>
<reference evidence="8 9" key="1">
    <citation type="submission" date="2016-10" db="EMBL/GenBank/DDBJ databases">
        <authorList>
            <person name="de Groot N.N."/>
        </authorList>
    </citation>
    <scope>NUCLEOTIDE SEQUENCE [LARGE SCALE GENOMIC DNA]</scope>
    <source>
        <strain evidence="9">E92,LMG 26720,CCM 7988</strain>
    </source>
</reference>
<keyword evidence="9" id="KW-1185">Reference proteome</keyword>
<dbReference type="PANTHER" id="PTHR43880:SF12">
    <property type="entry name" value="ALCOHOL DEHYDROGENASE CLASS-3"/>
    <property type="match status" value="1"/>
</dbReference>
<dbReference type="EMBL" id="FOXH01000009">
    <property type="protein sequence ID" value="SFQ07087.1"/>
    <property type="molecule type" value="Genomic_DNA"/>
</dbReference>
<feature type="domain" description="Enoyl reductase (ER)" evidence="7">
    <location>
        <begin position="13"/>
        <end position="374"/>
    </location>
</feature>
<dbReference type="CDD" id="cd08279">
    <property type="entry name" value="Zn_ADH_class_III"/>
    <property type="match status" value="1"/>
</dbReference>
<keyword evidence="4" id="KW-0560">Oxidoreductase</keyword>
<dbReference type="Pfam" id="PF00107">
    <property type="entry name" value="ADH_zinc_N"/>
    <property type="match status" value="1"/>
</dbReference>
<dbReference type="Proteomes" id="UP000199306">
    <property type="component" value="Unassembled WGS sequence"/>
</dbReference>
<evidence type="ECO:0000256" key="1">
    <source>
        <dbReference type="ARBA" id="ARBA00001947"/>
    </source>
</evidence>
<evidence type="ECO:0000256" key="3">
    <source>
        <dbReference type="ARBA" id="ARBA00022833"/>
    </source>
</evidence>
<dbReference type="RefSeq" id="WP_218159233.1">
    <property type="nucleotide sequence ID" value="NZ_FOXH01000009.1"/>
</dbReference>
<dbReference type="AlphaFoldDB" id="A0A1I5VID2"/>
<dbReference type="InterPro" id="IPR002328">
    <property type="entry name" value="ADH_Zn_CS"/>
</dbReference>
<dbReference type="GO" id="GO:0046294">
    <property type="term" value="P:formaldehyde catabolic process"/>
    <property type="evidence" value="ECO:0007669"/>
    <property type="project" value="TreeGrafter"/>
</dbReference>
<evidence type="ECO:0000256" key="2">
    <source>
        <dbReference type="ARBA" id="ARBA00022723"/>
    </source>
</evidence>
<dbReference type="GO" id="GO:0051903">
    <property type="term" value="F:S-(hydroxymethyl)glutathione dehydrogenase [NAD(P)+] activity"/>
    <property type="evidence" value="ECO:0007669"/>
    <property type="project" value="TreeGrafter"/>
</dbReference>
<accession>A0A1I5VID2</accession>
<protein>
    <submittedName>
        <fullName evidence="8">S-(Hydroxymethyl)glutathione dehydrogenase / alcohol dehydrogenase</fullName>
    </submittedName>
</protein>
<evidence type="ECO:0000256" key="6">
    <source>
        <dbReference type="RuleBase" id="RU361277"/>
    </source>
</evidence>
<keyword evidence="2 6" id="KW-0479">Metal-binding</keyword>
<evidence type="ECO:0000313" key="9">
    <source>
        <dbReference type="Proteomes" id="UP000199306"/>
    </source>
</evidence>
<dbReference type="GO" id="GO:0008270">
    <property type="term" value="F:zinc ion binding"/>
    <property type="evidence" value="ECO:0007669"/>
    <property type="project" value="InterPro"/>
</dbReference>
<dbReference type="InterPro" id="IPR013149">
    <property type="entry name" value="ADH-like_C"/>
</dbReference>
<dbReference type="PANTHER" id="PTHR43880">
    <property type="entry name" value="ALCOHOL DEHYDROGENASE"/>
    <property type="match status" value="1"/>
</dbReference>
<dbReference type="SUPFAM" id="SSF50129">
    <property type="entry name" value="GroES-like"/>
    <property type="match status" value="1"/>
</dbReference>
<evidence type="ECO:0000259" key="7">
    <source>
        <dbReference type="SMART" id="SM00829"/>
    </source>
</evidence>
<dbReference type="GO" id="GO:0005829">
    <property type="term" value="C:cytosol"/>
    <property type="evidence" value="ECO:0007669"/>
    <property type="project" value="TreeGrafter"/>
</dbReference>
<gene>
    <name evidence="8" type="ORF">SAMN04515674_109130</name>
</gene>
<dbReference type="Pfam" id="PF08240">
    <property type="entry name" value="ADH_N"/>
    <property type="match status" value="1"/>
</dbReference>
<dbReference type="InterPro" id="IPR020843">
    <property type="entry name" value="ER"/>
</dbReference>
<dbReference type="InterPro" id="IPR011032">
    <property type="entry name" value="GroES-like_sf"/>
</dbReference>
<dbReference type="STRING" id="1079859.SAMN04515674_109130"/>
<comment type="cofactor">
    <cofactor evidence="1 6">
        <name>Zn(2+)</name>
        <dbReference type="ChEBI" id="CHEBI:29105"/>
    </cofactor>
</comment>
<evidence type="ECO:0000256" key="4">
    <source>
        <dbReference type="ARBA" id="ARBA00023002"/>
    </source>
</evidence>
<evidence type="ECO:0000313" key="8">
    <source>
        <dbReference type="EMBL" id="SFQ07087.1"/>
    </source>
</evidence>
<dbReference type="Gene3D" id="3.90.180.10">
    <property type="entry name" value="Medium-chain alcohol dehydrogenases, catalytic domain"/>
    <property type="match status" value="1"/>
</dbReference>
<keyword evidence="5" id="KW-0520">NAD</keyword>
<dbReference type="InterPro" id="IPR013154">
    <property type="entry name" value="ADH-like_N"/>
</dbReference>
<organism evidence="8 9">
    <name type="scientific">Pseudarcicella hirudinis</name>
    <dbReference type="NCBI Taxonomy" id="1079859"/>
    <lineage>
        <taxon>Bacteria</taxon>
        <taxon>Pseudomonadati</taxon>
        <taxon>Bacteroidota</taxon>
        <taxon>Cytophagia</taxon>
        <taxon>Cytophagales</taxon>
        <taxon>Flectobacillaceae</taxon>
        <taxon>Pseudarcicella</taxon>
    </lineage>
</organism>
<dbReference type="SMART" id="SM00829">
    <property type="entry name" value="PKS_ER"/>
    <property type="match status" value="1"/>
</dbReference>
<name>A0A1I5VID2_9BACT</name>
<dbReference type="SUPFAM" id="SSF51735">
    <property type="entry name" value="NAD(P)-binding Rossmann-fold domains"/>
    <property type="match status" value="1"/>
</dbReference>
<dbReference type="InterPro" id="IPR036291">
    <property type="entry name" value="NAD(P)-bd_dom_sf"/>
</dbReference>
<dbReference type="Gene3D" id="3.40.50.720">
    <property type="entry name" value="NAD(P)-binding Rossmann-like Domain"/>
    <property type="match status" value="1"/>
</dbReference>
<keyword evidence="3 6" id="KW-0862">Zinc</keyword>
<sequence>MITNIKAKAAVSAPDKTFSIEEIEVSMPGEREVLVKLMAAGICHTDWDSLDWKAPLILGHEGAGVVEAVGKNVNSVKPGDKVILNWAMPCGTCYPCIQGNQNICENHSPVISGHQYNGIPLSGGHVPLERTLFRNKGIRRSFNLGTFSTYTVVYEEAVVRYDLEMPFSSASIIGCGVATGYGSAVNVAEVKPGSSVVVLGTGSVGLNVIQGARIAGATTIIAVDINSARLETAKQFGATHTFQSVKGDIELTEVFKYVSGHTEGRGADYAFECTAIPALGAAPLKLIRNAGMAVQVSGIDDTIPFDMKLFQWDKVYLNPLYGKCRPRIDFPILLNLYHRKSLLLDEMFTETYALEELDVAFRDMLAGSITKGVIVF</sequence>
<proteinExistence type="inferred from homology"/>
<dbReference type="PROSITE" id="PS00059">
    <property type="entry name" value="ADH_ZINC"/>
    <property type="match status" value="1"/>
</dbReference>
<evidence type="ECO:0000256" key="5">
    <source>
        <dbReference type="ARBA" id="ARBA00023027"/>
    </source>
</evidence>
<comment type="similarity">
    <text evidence="6">Belongs to the zinc-containing alcohol dehydrogenase family.</text>
</comment>